<keyword evidence="3" id="KW-1185">Reference proteome</keyword>
<gene>
    <name evidence="2" type="ORF">CO666_09270</name>
</gene>
<organism evidence="2 3">
    <name type="scientific">Rhizobium chutanense</name>
    <dbReference type="NCBI Taxonomy" id="2035448"/>
    <lineage>
        <taxon>Bacteria</taxon>
        <taxon>Pseudomonadati</taxon>
        <taxon>Pseudomonadota</taxon>
        <taxon>Alphaproteobacteria</taxon>
        <taxon>Hyphomicrobiales</taxon>
        <taxon>Rhizobiaceae</taxon>
        <taxon>Rhizobium/Agrobacterium group</taxon>
        <taxon>Rhizobium</taxon>
    </lineage>
</organism>
<protein>
    <submittedName>
        <fullName evidence="2">Uncharacterized protein</fullName>
    </submittedName>
</protein>
<comment type="caution">
    <text evidence="2">The sequence shown here is derived from an EMBL/GenBank/DDBJ whole genome shotgun (WGS) entry which is preliminary data.</text>
</comment>
<dbReference type="Proteomes" id="UP000220768">
    <property type="component" value="Unassembled WGS sequence"/>
</dbReference>
<evidence type="ECO:0000313" key="3">
    <source>
        <dbReference type="Proteomes" id="UP000220768"/>
    </source>
</evidence>
<sequence length="126" mass="14841">MTEEERRARQQAYRESYVRPEPTAAQRAKWSERAGARWAEYYANETQEQREARLAAKAVYRETEVQPKVREIVEHITYDFAKATSETARQDVADEWADTGLSCWLTTKALWYYEVSKLMARYGYGD</sequence>
<dbReference type="RefSeq" id="WP_097611749.1">
    <property type="nucleotide sequence ID" value="NZ_NWSV01000004.1"/>
</dbReference>
<feature type="region of interest" description="Disordered" evidence="1">
    <location>
        <begin position="1"/>
        <end position="25"/>
    </location>
</feature>
<dbReference type="AlphaFoldDB" id="A0A2A6JG89"/>
<proteinExistence type="predicted"/>
<accession>A0A2A6JG89</accession>
<dbReference type="EMBL" id="NWSV01000004">
    <property type="protein sequence ID" value="PDT04901.1"/>
    <property type="molecule type" value="Genomic_DNA"/>
</dbReference>
<evidence type="ECO:0000313" key="2">
    <source>
        <dbReference type="EMBL" id="PDT04901.1"/>
    </source>
</evidence>
<reference evidence="2 3" key="1">
    <citation type="submission" date="2017-09" db="EMBL/GenBank/DDBJ databases">
        <title>Comparative genomics of rhizobia isolated from Phaseolus vulgaris in China.</title>
        <authorList>
            <person name="Tong W."/>
        </authorList>
    </citation>
    <scope>NUCLEOTIDE SEQUENCE [LARGE SCALE GENOMIC DNA]</scope>
    <source>
        <strain evidence="2 3">C5</strain>
    </source>
</reference>
<evidence type="ECO:0000256" key="1">
    <source>
        <dbReference type="SAM" id="MobiDB-lite"/>
    </source>
</evidence>
<name>A0A2A6JG89_9HYPH</name>